<evidence type="ECO:0000313" key="3">
    <source>
        <dbReference type="Proteomes" id="UP000807159"/>
    </source>
</evidence>
<dbReference type="AlphaFoldDB" id="A0A8T2X8S1"/>
<dbReference type="EMBL" id="JACEGQ020000014">
    <property type="protein sequence ID" value="KAH8489959.1"/>
    <property type="molecule type" value="Genomic_DNA"/>
</dbReference>
<evidence type="ECO:0000256" key="1">
    <source>
        <dbReference type="SAM" id="MobiDB-lite"/>
    </source>
</evidence>
<accession>A0A8T2X8S1</accession>
<evidence type="ECO:0000313" key="2">
    <source>
        <dbReference type="EMBL" id="KAH8489959.1"/>
    </source>
</evidence>
<gene>
    <name evidence="2" type="ORF">H0E87_025247</name>
</gene>
<comment type="caution">
    <text evidence="2">The sequence shown here is derived from an EMBL/GenBank/DDBJ whole genome shotgun (WGS) entry which is preliminary data.</text>
</comment>
<proteinExistence type="predicted"/>
<name>A0A8T2X8S1_POPDE</name>
<feature type="region of interest" description="Disordered" evidence="1">
    <location>
        <begin position="35"/>
        <end position="130"/>
    </location>
</feature>
<feature type="non-terminal residue" evidence="2">
    <location>
        <position position="260"/>
    </location>
</feature>
<organism evidence="2 3">
    <name type="scientific">Populus deltoides</name>
    <name type="common">Eastern poplar</name>
    <name type="synonym">Eastern cottonwood</name>
    <dbReference type="NCBI Taxonomy" id="3696"/>
    <lineage>
        <taxon>Eukaryota</taxon>
        <taxon>Viridiplantae</taxon>
        <taxon>Streptophyta</taxon>
        <taxon>Embryophyta</taxon>
        <taxon>Tracheophyta</taxon>
        <taxon>Spermatophyta</taxon>
        <taxon>Magnoliopsida</taxon>
        <taxon>eudicotyledons</taxon>
        <taxon>Gunneridae</taxon>
        <taxon>Pentapetalae</taxon>
        <taxon>rosids</taxon>
        <taxon>fabids</taxon>
        <taxon>Malpighiales</taxon>
        <taxon>Salicaceae</taxon>
        <taxon>Saliceae</taxon>
        <taxon>Populus</taxon>
    </lineage>
</organism>
<reference evidence="2" key="1">
    <citation type="journal article" date="2021" name="J. Hered.">
        <title>Genome Assembly of Salicaceae Populus deltoides (Eastern Cottonwood) I-69 Based on Nanopore Sequencing and Hi-C Technologies.</title>
        <authorList>
            <person name="Bai S."/>
            <person name="Wu H."/>
            <person name="Zhang J."/>
            <person name="Pan Z."/>
            <person name="Zhao W."/>
            <person name="Li Z."/>
            <person name="Tong C."/>
        </authorList>
    </citation>
    <scope>NUCLEOTIDE SEQUENCE</scope>
    <source>
        <tissue evidence="2">Leaf</tissue>
    </source>
</reference>
<protein>
    <submittedName>
        <fullName evidence="2">Uncharacterized protein</fullName>
    </submittedName>
</protein>
<dbReference type="Proteomes" id="UP000807159">
    <property type="component" value="Chromosome 14"/>
</dbReference>
<sequence>PAPKGRDSVFHRLGPQVGNLVVDRSEANLHADCVPSPKQVEAGPVSHNEADGTSTGGWEIVQRRKVQRKPSTPRPSTESPHTELRSAQGASHRPQGDCLLPPPTPVPSITSAPASVLAGSRGNKGKSVSPLPGTKNILARDVFVASCGFGDLKGLASFWLPAVPELWVFCDSSFLLRDRGFIAQQCPWGAAASLSGWFLFLLHGIHLHALACGCDFLEIHLLAVVDFGSFSLAMLWTTVSCAWLQLFRLGWACTILLLLL</sequence>
<keyword evidence="3" id="KW-1185">Reference proteome</keyword>